<name>A0A923NQ95_9FIRM</name>
<proteinExistence type="predicted"/>
<evidence type="ECO:0000256" key="1">
    <source>
        <dbReference type="SAM" id="Phobius"/>
    </source>
</evidence>
<organism evidence="2 3">
    <name type="scientific">Zhenpiania hominis</name>
    <dbReference type="NCBI Taxonomy" id="2763644"/>
    <lineage>
        <taxon>Bacteria</taxon>
        <taxon>Bacillati</taxon>
        <taxon>Bacillota</taxon>
        <taxon>Clostridia</taxon>
        <taxon>Peptostreptococcales</taxon>
        <taxon>Anaerovoracaceae</taxon>
        <taxon>Zhenpiania</taxon>
    </lineage>
</organism>
<sequence length="254" mass="28099">MKEFLVLLKRDLLLIKMHCRKRMLMVLFVSAALNLLYCVMGEPELVRRSLIGVDAFSLAENPGIFPVHWILLQLSGVFILYDFVRTDFYEHACGILVRLEKRKRFGQSKFAAGMCVCLVMALLHGCVYAGTGLLWTQMAEGKNAGLRISLYLMSSVFLFMGMTIACSIFQTVCLWLNEGIGVAAAICVLCAGMTGVSPWFPVNQVMPVRSRMLDLSGDVCFWQSAAGFGVLLACLLVCMSVFVSTADVYGKEGE</sequence>
<dbReference type="Proteomes" id="UP000602647">
    <property type="component" value="Unassembled WGS sequence"/>
</dbReference>
<reference evidence="2" key="1">
    <citation type="submission" date="2020-08" db="EMBL/GenBank/DDBJ databases">
        <title>Genome public.</title>
        <authorList>
            <person name="Liu C."/>
            <person name="Sun Q."/>
        </authorList>
    </citation>
    <scope>NUCLEOTIDE SEQUENCE</scope>
    <source>
        <strain evidence="2">BX12</strain>
    </source>
</reference>
<accession>A0A923NQ95</accession>
<keyword evidence="1" id="KW-1133">Transmembrane helix</keyword>
<feature type="transmembrane region" description="Helical" evidence="1">
    <location>
        <begin position="110"/>
        <end position="136"/>
    </location>
</feature>
<feature type="transmembrane region" description="Helical" evidence="1">
    <location>
        <begin position="181"/>
        <end position="201"/>
    </location>
</feature>
<comment type="caution">
    <text evidence="2">The sequence shown here is derived from an EMBL/GenBank/DDBJ whole genome shotgun (WGS) entry which is preliminary data.</text>
</comment>
<gene>
    <name evidence="2" type="ORF">H9L42_12825</name>
</gene>
<dbReference type="EMBL" id="JACRYT010000017">
    <property type="protein sequence ID" value="MBC6680705.1"/>
    <property type="molecule type" value="Genomic_DNA"/>
</dbReference>
<dbReference type="RefSeq" id="WP_187303803.1">
    <property type="nucleotide sequence ID" value="NZ_JACRYT010000017.1"/>
</dbReference>
<feature type="transmembrane region" description="Helical" evidence="1">
    <location>
        <begin position="65"/>
        <end position="84"/>
    </location>
</feature>
<keyword evidence="1" id="KW-0472">Membrane</keyword>
<feature type="transmembrane region" description="Helical" evidence="1">
    <location>
        <begin position="148"/>
        <end position="169"/>
    </location>
</feature>
<keyword evidence="1" id="KW-0812">Transmembrane</keyword>
<protein>
    <submittedName>
        <fullName evidence="2">Uncharacterized protein</fullName>
    </submittedName>
</protein>
<dbReference type="AlphaFoldDB" id="A0A923NQ95"/>
<evidence type="ECO:0000313" key="2">
    <source>
        <dbReference type="EMBL" id="MBC6680705.1"/>
    </source>
</evidence>
<feature type="transmembrane region" description="Helical" evidence="1">
    <location>
        <begin position="221"/>
        <end position="243"/>
    </location>
</feature>
<keyword evidence="3" id="KW-1185">Reference proteome</keyword>
<evidence type="ECO:0000313" key="3">
    <source>
        <dbReference type="Proteomes" id="UP000602647"/>
    </source>
</evidence>